<keyword evidence="2" id="KW-1185">Reference proteome</keyword>
<gene>
    <name evidence="1" type="ORF">ANDGO_01178</name>
</gene>
<dbReference type="EMBL" id="VRVR01000065">
    <property type="protein sequence ID" value="KAF0852138.1"/>
    <property type="molecule type" value="Genomic_DNA"/>
</dbReference>
<name>A0A8K0AH68_ANDGO</name>
<reference evidence="1" key="1">
    <citation type="submission" date="2019-09" db="EMBL/GenBank/DDBJ databases">
        <title>The Mitochondrial Proteome of the Jakobid, Andalucia godoyi, a Protist With the Most Gene-Rich and Bacteria-Like Mitochondrial Genome.</title>
        <authorList>
            <person name="Gray M.W."/>
            <person name="Burger G."/>
            <person name="Derelle R."/>
            <person name="Klimes V."/>
            <person name="Leger M."/>
            <person name="Sarrasin M."/>
            <person name="Vlcek C."/>
            <person name="Roger A.J."/>
            <person name="Elias M."/>
            <person name="Lang B.F."/>
        </authorList>
    </citation>
    <scope>NUCLEOTIDE SEQUENCE</scope>
    <source>
        <strain evidence="1">And28</strain>
    </source>
</reference>
<organism evidence="1 2">
    <name type="scientific">Andalucia godoyi</name>
    <name type="common">Flagellate</name>
    <dbReference type="NCBI Taxonomy" id="505711"/>
    <lineage>
        <taxon>Eukaryota</taxon>
        <taxon>Discoba</taxon>
        <taxon>Jakobida</taxon>
        <taxon>Andalucina</taxon>
        <taxon>Andaluciidae</taxon>
        <taxon>Andalucia</taxon>
    </lineage>
</organism>
<comment type="caution">
    <text evidence="1">The sequence shown here is derived from an EMBL/GenBank/DDBJ whole genome shotgun (WGS) entry which is preliminary data.</text>
</comment>
<evidence type="ECO:0000313" key="2">
    <source>
        <dbReference type="Proteomes" id="UP000799049"/>
    </source>
</evidence>
<evidence type="ECO:0000313" key="1">
    <source>
        <dbReference type="EMBL" id="KAF0852138.1"/>
    </source>
</evidence>
<proteinExistence type="predicted"/>
<accession>A0A8K0AH68</accession>
<dbReference type="AlphaFoldDB" id="A0A8K0AH68"/>
<protein>
    <submittedName>
        <fullName evidence="1">Putative mitochondrial protein</fullName>
    </submittedName>
</protein>
<sequence>MCNANKTLYVRVYSGHWHSGASRIPEAFARQIGRLVSLIEAAVDEGSICDKNKEYVLVYNVQLAAENCGVSVNMLIRQNCSIQETTDLRGRPAHLFVDVDSGIVRNSTSALIAAGLMNPYDQNG</sequence>
<dbReference type="Proteomes" id="UP000799049">
    <property type="component" value="Unassembled WGS sequence"/>
</dbReference>